<name>A0A445ETU0_ARAHY</name>
<dbReference type="PANTHER" id="PTHR31896">
    <property type="entry name" value="FAMILY REGULATORY PROTEIN, PUTATIVE (AFU_ORTHOLOGUE AFUA_3G14730)-RELATED"/>
    <property type="match status" value="1"/>
</dbReference>
<keyword evidence="1" id="KW-0808">Transferase</keyword>
<dbReference type="Proteomes" id="UP000289738">
    <property type="component" value="Chromosome A01"/>
</dbReference>
<protein>
    <submittedName>
        <fullName evidence="2">Uncharacterized protein</fullName>
    </submittedName>
</protein>
<reference evidence="2 3" key="1">
    <citation type="submission" date="2019-01" db="EMBL/GenBank/DDBJ databases">
        <title>Sequencing of cultivated peanut Arachis hypogaea provides insights into genome evolution and oil improvement.</title>
        <authorList>
            <person name="Chen X."/>
        </authorList>
    </citation>
    <scope>NUCLEOTIDE SEQUENCE [LARGE SCALE GENOMIC DNA]</scope>
    <source>
        <strain evidence="3">cv. Fuhuasheng</strain>
        <tissue evidence="2">Leaves</tissue>
    </source>
</reference>
<keyword evidence="3" id="KW-1185">Reference proteome</keyword>
<dbReference type="Gene3D" id="3.30.559.10">
    <property type="entry name" value="Chloramphenicol acetyltransferase-like domain"/>
    <property type="match status" value="1"/>
</dbReference>
<dbReference type="InterPro" id="IPR051283">
    <property type="entry name" value="Sec_Metabolite_Acyltrans"/>
</dbReference>
<dbReference type="STRING" id="3818.A0A445ETU0"/>
<dbReference type="EMBL" id="SDMP01000001">
    <property type="protein sequence ID" value="RYR78776.1"/>
    <property type="molecule type" value="Genomic_DNA"/>
</dbReference>
<evidence type="ECO:0000313" key="2">
    <source>
        <dbReference type="EMBL" id="RYR78776.1"/>
    </source>
</evidence>
<dbReference type="InterPro" id="IPR023213">
    <property type="entry name" value="CAT-like_dom_sf"/>
</dbReference>
<dbReference type="AlphaFoldDB" id="A0A445ETU0"/>
<organism evidence="2 3">
    <name type="scientific">Arachis hypogaea</name>
    <name type="common">Peanut</name>
    <dbReference type="NCBI Taxonomy" id="3818"/>
    <lineage>
        <taxon>Eukaryota</taxon>
        <taxon>Viridiplantae</taxon>
        <taxon>Streptophyta</taxon>
        <taxon>Embryophyta</taxon>
        <taxon>Tracheophyta</taxon>
        <taxon>Spermatophyta</taxon>
        <taxon>Magnoliopsida</taxon>
        <taxon>eudicotyledons</taxon>
        <taxon>Gunneridae</taxon>
        <taxon>Pentapetalae</taxon>
        <taxon>rosids</taxon>
        <taxon>fabids</taxon>
        <taxon>Fabales</taxon>
        <taxon>Fabaceae</taxon>
        <taxon>Papilionoideae</taxon>
        <taxon>50 kb inversion clade</taxon>
        <taxon>dalbergioids sensu lato</taxon>
        <taxon>Dalbergieae</taxon>
        <taxon>Pterocarpus clade</taxon>
        <taxon>Arachis</taxon>
    </lineage>
</organism>
<evidence type="ECO:0000256" key="1">
    <source>
        <dbReference type="ARBA" id="ARBA00022679"/>
    </source>
</evidence>
<comment type="caution">
    <text evidence="2">The sequence shown here is derived from an EMBL/GenBank/DDBJ whole genome shotgun (WGS) entry which is preliminary data.</text>
</comment>
<proteinExistence type="predicted"/>
<dbReference type="GO" id="GO:0016740">
    <property type="term" value="F:transferase activity"/>
    <property type="evidence" value="ECO:0007669"/>
    <property type="project" value="UniProtKB-KW"/>
</dbReference>
<dbReference type="PANTHER" id="PTHR31896:SF43">
    <property type="entry name" value="PROTEIN ENHANCED PSEUDOMONAS SUSCEPTIBILITY 1"/>
    <property type="match status" value="1"/>
</dbReference>
<accession>A0A445ETU0</accession>
<evidence type="ECO:0000313" key="3">
    <source>
        <dbReference type="Proteomes" id="UP000289738"/>
    </source>
</evidence>
<gene>
    <name evidence="2" type="ORF">Ahy_A01g003637</name>
</gene>
<sequence length="142" mass="15436">MRVFHFTKEKIAQLKAKANAEAKTHKISSLQATEDSSAVTLPDNYFGNAMQIGVVRMKAVELLEVSAETPVLFRLSGAIGGKALSTGSSPRFNVYGNDLGWGKPVAGRTKVALTFKFVFLMSYEILEAMGNDPEFMDAVTVD</sequence>